<evidence type="ECO:0000313" key="1">
    <source>
        <dbReference type="EMBL" id="GHF87600.1"/>
    </source>
</evidence>
<gene>
    <name evidence="1" type="ORF">GCM10017161_14030</name>
</gene>
<reference evidence="1" key="1">
    <citation type="journal article" date="2014" name="Int. J. Syst. Evol. Microbiol.">
        <title>Complete genome sequence of Corynebacterium casei LMG S-19264T (=DSM 44701T), isolated from a smear-ripened cheese.</title>
        <authorList>
            <consortium name="US DOE Joint Genome Institute (JGI-PGF)"/>
            <person name="Walter F."/>
            <person name="Albersmeier A."/>
            <person name="Kalinowski J."/>
            <person name="Ruckert C."/>
        </authorList>
    </citation>
    <scope>NUCLEOTIDE SEQUENCE</scope>
    <source>
        <strain evidence="1">KCTC 42731</strain>
    </source>
</reference>
<dbReference type="InterPro" id="IPR039437">
    <property type="entry name" value="FrzH/put_lumazine-bd"/>
</dbReference>
<organism evidence="1 2">
    <name type="scientific">Thalassotalea marina</name>
    <dbReference type="NCBI Taxonomy" id="1673741"/>
    <lineage>
        <taxon>Bacteria</taxon>
        <taxon>Pseudomonadati</taxon>
        <taxon>Pseudomonadota</taxon>
        <taxon>Gammaproteobacteria</taxon>
        <taxon>Alteromonadales</taxon>
        <taxon>Colwelliaceae</taxon>
        <taxon>Thalassotalea</taxon>
    </lineage>
</organism>
<dbReference type="AlphaFoldDB" id="A0A919EJE0"/>
<dbReference type="Pfam" id="PF12893">
    <property type="entry name" value="Lumazine_bd_2"/>
    <property type="match status" value="1"/>
</dbReference>
<dbReference type="SUPFAM" id="SSF54427">
    <property type="entry name" value="NTF2-like"/>
    <property type="match status" value="1"/>
</dbReference>
<name>A0A919EJE0_9GAMM</name>
<protein>
    <recommendedName>
        <fullName evidence="3">Nuclear transport factor 2 family protein</fullName>
    </recommendedName>
</protein>
<dbReference type="Gene3D" id="3.10.450.50">
    <property type="match status" value="1"/>
</dbReference>
<comment type="caution">
    <text evidence="1">The sequence shown here is derived from an EMBL/GenBank/DDBJ whole genome shotgun (WGS) entry which is preliminary data.</text>
</comment>
<dbReference type="EMBL" id="BNCK01000003">
    <property type="protein sequence ID" value="GHF87600.1"/>
    <property type="molecule type" value="Genomic_DNA"/>
</dbReference>
<sequence length="396" mass="46895">MMMNSLVTAQESTKYFSSLRYNHVSLHGEIKGIHPIDKQQAAKQPHYVFTYGENGRLVEIENNFYNNQRLHPLTNFGVKYVKFSDENGRQIREFYDVNREPMINIRGVQKEVYHRDESGFVYQLNFYDKENQPVESRWNINEYRWHIKGDWVIEQRFNLKGEKQPLSPYFPFNDTAIEYNANNEPYRHYNLNSEFEVVENEHGIAFYQDTYDGIGQHVKYAYYDSEEKLTLNQWQFAYGVKQYDEQGYYKGRDIFDAQAKKLPSMAPNMIKATAEDDNEITRVSKGYIQALRDRNPALMIEVLHPNLAKHTIPPFPGPNGEHEVRATTYEQMLEFAKSWNLNGVRFPPTMNIDVTVLDKHRNMATVKMVSDNWVEYLHLVKLNGQWKIKNLLWDYH</sequence>
<evidence type="ECO:0000313" key="2">
    <source>
        <dbReference type="Proteomes" id="UP000623842"/>
    </source>
</evidence>
<keyword evidence="2" id="KW-1185">Reference proteome</keyword>
<reference evidence="1" key="2">
    <citation type="submission" date="2020-09" db="EMBL/GenBank/DDBJ databases">
        <authorList>
            <person name="Sun Q."/>
            <person name="Kim S."/>
        </authorList>
    </citation>
    <scope>NUCLEOTIDE SEQUENCE</scope>
    <source>
        <strain evidence="1">KCTC 42731</strain>
    </source>
</reference>
<dbReference type="Proteomes" id="UP000623842">
    <property type="component" value="Unassembled WGS sequence"/>
</dbReference>
<dbReference type="InterPro" id="IPR032710">
    <property type="entry name" value="NTF2-like_dom_sf"/>
</dbReference>
<proteinExistence type="predicted"/>
<accession>A0A919EJE0</accession>
<evidence type="ECO:0008006" key="3">
    <source>
        <dbReference type="Google" id="ProtNLM"/>
    </source>
</evidence>